<evidence type="ECO:0000313" key="1">
    <source>
        <dbReference type="EMBL" id="SPD88471.1"/>
    </source>
</evidence>
<evidence type="ECO:0000313" key="2">
    <source>
        <dbReference type="Proteomes" id="UP000238164"/>
    </source>
</evidence>
<reference evidence="1 2" key="1">
    <citation type="submission" date="2018-02" db="EMBL/GenBank/DDBJ databases">
        <authorList>
            <person name="Cohen D.B."/>
            <person name="Kent A.D."/>
        </authorList>
    </citation>
    <scope>NUCLEOTIDE SEQUENCE [LARGE SCALE GENOMIC DNA]</scope>
    <source>
        <strain evidence="1">1</strain>
    </source>
</reference>
<protein>
    <submittedName>
        <fullName evidence="1">Uncharacterized protein</fullName>
    </submittedName>
</protein>
<accession>A0A2N9JLK6</accession>
<proteinExistence type="predicted"/>
<dbReference type="EMBL" id="LT985188">
    <property type="protein sequence ID" value="SPD88471.1"/>
    <property type="molecule type" value="Genomic_DNA"/>
</dbReference>
<dbReference type="KEGG" id="mgg:MPLG2_3441"/>
<sequence>MGLGAHVNARWQAEMAELFEGDGAPDAGFRYLPEVFNLDDQLARAESSDQD</sequence>
<keyword evidence="2" id="KW-1185">Reference proteome</keyword>
<dbReference type="Proteomes" id="UP000238164">
    <property type="component" value="Chromosome 1"/>
</dbReference>
<dbReference type="AlphaFoldDB" id="A0A2N9JLK6"/>
<organism evidence="1 2">
    <name type="scientific">Micropruina glycogenica</name>
    <dbReference type="NCBI Taxonomy" id="75385"/>
    <lineage>
        <taxon>Bacteria</taxon>
        <taxon>Bacillati</taxon>
        <taxon>Actinomycetota</taxon>
        <taxon>Actinomycetes</taxon>
        <taxon>Propionibacteriales</taxon>
        <taxon>Nocardioidaceae</taxon>
        <taxon>Micropruina</taxon>
    </lineage>
</organism>
<name>A0A2N9JLK6_9ACTN</name>
<gene>
    <name evidence="1" type="ORF">MPLG2_3441</name>
</gene>